<reference evidence="1 2" key="1">
    <citation type="submission" date="2019-03" db="EMBL/GenBank/DDBJ databases">
        <title>Single cell metagenomics reveals metabolic interactions within the superorganism composed of flagellate Streblomastix strix and complex community of Bacteroidetes bacteria on its surface.</title>
        <authorList>
            <person name="Treitli S.C."/>
            <person name="Kolisko M."/>
            <person name="Husnik F."/>
            <person name="Keeling P."/>
            <person name="Hampl V."/>
        </authorList>
    </citation>
    <scope>NUCLEOTIDE SEQUENCE [LARGE SCALE GENOMIC DNA]</scope>
    <source>
        <strain evidence="1">ST1C</strain>
    </source>
</reference>
<organism evidence="1 2">
    <name type="scientific">Streblomastix strix</name>
    <dbReference type="NCBI Taxonomy" id="222440"/>
    <lineage>
        <taxon>Eukaryota</taxon>
        <taxon>Metamonada</taxon>
        <taxon>Preaxostyla</taxon>
        <taxon>Oxymonadida</taxon>
        <taxon>Streblomastigidae</taxon>
        <taxon>Streblomastix</taxon>
    </lineage>
</organism>
<sequence length="250" mass="28242">MEEMPGNSNPLKNIKKRNEIEPIILVPGLAGSHIDFKYKHSPTQDLTQLWIDALRLITEPSQFIHDVQPKYIIKNDTYESADHIEAIVTDFGGIKGIDVLDKNFPDIANGPFSGASVAFFYLATPRRWVIPTLSPEQANQLVSSMGGVYWMLNSQNIFDPDMPVAKIVKRKDNSTDEELLEIISVKNLSWAFSSTNRPSQLAATQNIEKQINEMPNPCVPTFIMYGSGIDTSKEAKYFEEEEENNEEIYV</sequence>
<accession>A0A5J4TYW8</accession>
<feature type="non-terminal residue" evidence="1">
    <location>
        <position position="250"/>
    </location>
</feature>
<name>A0A5J4TYW8_9EUKA</name>
<proteinExistence type="predicted"/>
<dbReference type="Proteomes" id="UP000324800">
    <property type="component" value="Unassembled WGS sequence"/>
</dbReference>
<gene>
    <name evidence="1" type="ORF">EZS28_041006</name>
</gene>
<evidence type="ECO:0000313" key="1">
    <source>
        <dbReference type="EMBL" id="KAA6363467.1"/>
    </source>
</evidence>
<comment type="caution">
    <text evidence="1">The sequence shown here is derived from an EMBL/GenBank/DDBJ whole genome shotgun (WGS) entry which is preliminary data.</text>
</comment>
<dbReference type="OrthoDB" id="190846at2759"/>
<dbReference type="AlphaFoldDB" id="A0A5J4TYW8"/>
<evidence type="ECO:0000313" key="2">
    <source>
        <dbReference type="Proteomes" id="UP000324800"/>
    </source>
</evidence>
<protein>
    <submittedName>
        <fullName evidence="1">Uncharacterized protein</fullName>
    </submittedName>
</protein>
<dbReference type="EMBL" id="SNRW01022879">
    <property type="protein sequence ID" value="KAA6363467.1"/>
    <property type="molecule type" value="Genomic_DNA"/>
</dbReference>